<dbReference type="OrthoDB" id="185175at2759"/>
<dbReference type="AlphaFoldDB" id="A0A0K9NYD8"/>
<dbReference type="InterPro" id="IPR044785">
    <property type="entry name" value="RopGAP1-5"/>
</dbReference>
<evidence type="ECO:0000256" key="2">
    <source>
        <dbReference type="SAM" id="MobiDB-lite"/>
    </source>
</evidence>
<dbReference type="EMBL" id="LFYR01001430">
    <property type="protein sequence ID" value="KMZ61816.1"/>
    <property type="molecule type" value="Genomic_DNA"/>
</dbReference>
<feature type="region of interest" description="Disordered" evidence="2">
    <location>
        <begin position="321"/>
        <end position="341"/>
    </location>
</feature>
<dbReference type="Pfam" id="PF00786">
    <property type="entry name" value="PBD"/>
    <property type="match status" value="1"/>
</dbReference>
<dbReference type="Gene3D" id="1.10.555.10">
    <property type="entry name" value="Rho GTPase activation protein"/>
    <property type="match status" value="1"/>
</dbReference>
<dbReference type="InterPro" id="IPR000095">
    <property type="entry name" value="CRIB_dom"/>
</dbReference>
<dbReference type="Gene3D" id="3.90.810.10">
    <property type="entry name" value="CRIB domain"/>
    <property type="match status" value="1"/>
</dbReference>
<dbReference type="SMART" id="SM00324">
    <property type="entry name" value="RhoGAP"/>
    <property type="match status" value="1"/>
</dbReference>
<dbReference type="GO" id="GO:0005096">
    <property type="term" value="F:GTPase activator activity"/>
    <property type="evidence" value="ECO:0007669"/>
    <property type="project" value="UniProtKB-KW"/>
</dbReference>
<dbReference type="GO" id="GO:0007165">
    <property type="term" value="P:signal transduction"/>
    <property type="evidence" value="ECO:0007669"/>
    <property type="project" value="InterPro"/>
</dbReference>
<dbReference type="Proteomes" id="UP000036987">
    <property type="component" value="Unassembled WGS sequence"/>
</dbReference>
<dbReference type="PROSITE" id="PS50238">
    <property type="entry name" value="RHOGAP"/>
    <property type="match status" value="1"/>
</dbReference>
<dbReference type="PANTHER" id="PTHR23177">
    <property type="entry name" value="MKIAA1688 PROTEIN"/>
    <property type="match status" value="1"/>
</dbReference>
<dbReference type="CDD" id="cd00132">
    <property type="entry name" value="CRIB"/>
    <property type="match status" value="1"/>
</dbReference>
<feature type="domain" description="CRIB" evidence="3">
    <location>
        <begin position="89"/>
        <end position="102"/>
    </location>
</feature>
<dbReference type="InterPro" id="IPR036936">
    <property type="entry name" value="CRIB_dom_sf"/>
</dbReference>
<accession>A0A0K9NYD8</accession>
<feature type="compositionally biased region" description="Acidic residues" evidence="2">
    <location>
        <begin position="16"/>
        <end position="35"/>
    </location>
</feature>
<evidence type="ECO:0000256" key="1">
    <source>
        <dbReference type="ARBA" id="ARBA00022468"/>
    </source>
</evidence>
<reference evidence="6" key="1">
    <citation type="journal article" date="2016" name="Nature">
        <title>The genome of the seagrass Zostera marina reveals angiosperm adaptation to the sea.</title>
        <authorList>
            <person name="Olsen J.L."/>
            <person name="Rouze P."/>
            <person name="Verhelst B."/>
            <person name="Lin Y.-C."/>
            <person name="Bayer T."/>
            <person name="Collen J."/>
            <person name="Dattolo E."/>
            <person name="De Paoli E."/>
            <person name="Dittami S."/>
            <person name="Maumus F."/>
            <person name="Michel G."/>
            <person name="Kersting A."/>
            <person name="Lauritano C."/>
            <person name="Lohaus R."/>
            <person name="Toepel M."/>
            <person name="Tonon T."/>
            <person name="Vanneste K."/>
            <person name="Amirebrahimi M."/>
            <person name="Brakel J."/>
            <person name="Bostroem C."/>
            <person name="Chovatia M."/>
            <person name="Grimwood J."/>
            <person name="Jenkins J.W."/>
            <person name="Jueterbock A."/>
            <person name="Mraz A."/>
            <person name="Stam W.T."/>
            <person name="Tice H."/>
            <person name="Bornberg-Bauer E."/>
            <person name="Green P.J."/>
            <person name="Pearson G.A."/>
            <person name="Procaccini G."/>
            <person name="Duarte C.M."/>
            <person name="Schmutz J."/>
            <person name="Reusch T.B.H."/>
            <person name="Van de Peer Y."/>
        </authorList>
    </citation>
    <scope>NUCLEOTIDE SEQUENCE [LARGE SCALE GENOMIC DNA]</scope>
    <source>
        <strain evidence="6">cv. Finnish</strain>
    </source>
</reference>
<organism evidence="5 6">
    <name type="scientific">Zostera marina</name>
    <name type="common">Eelgrass</name>
    <dbReference type="NCBI Taxonomy" id="29655"/>
    <lineage>
        <taxon>Eukaryota</taxon>
        <taxon>Viridiplantae</taxon>
        <taxon>Streptophyta</taxon>
        <taxon>Embryophyta</taxon>
        <taxon>Tracheophyta</taxon>
        <taxon>Spermatophyta</taxon>
        <taxon>Magnoliopsida</taxon>
        <taxon>Liliopsida</taxon>
        <taxon>Zosteraceae</taxon>
        <taxon>Zostera</taxon>
    </lineage>
</organism>
<feature type="region of interest" description="Disordered" evidence="2">
    <location>
        <begin position="1"/>
        <end position="35"/>
    </location>
</feature>
<feature type="domain" description="Rho-GAP" evidence="4">
    <location>
        <begin position="137"/>
        <end position="311"/>
    </location>
</feature>
<dbReference type="PROSITE" id="PS50108">
    <property type="entry name" value="CRIB"/>
    <property type="match status" value="1"/>
</dbReference>
<name>A0A0K9NYD8_ZOSMR</name>
<dbReference type="InterPro" id="IPR000198">
    <property type="entry name" value="RhoGAP_dom"/>
</dbReference>
<dbReference type="FunFam" id="1.10.555.10:FF:000046">
    <property type="entry name" value="Rho GTPase-activating protein 5"/>
    <property type="match status" value="1"/>
</dbReference>
<sequence>MFQYQVDLDPYWIPSTDDEEADDEADDEESEESQEEYEEIDNGFVGDMSHCTKQFSFMAFITAVLRKSLITCSVDRECEKVICAKSMNISWPTDVKHISHVTFDRFNGFLGLPVEFEPEIPTKVPSASVSVFGVSPDSMQCSYDSRDNSVPTILLLMQKQLYSQGGLQAEGIFRINAENTQELDVREHLNKGSIPDEVDSHCLASLIKAWFRELPTGILDKLTPDQVMQCNKEQDCCHLVTLLPPMEASLLSWAIDLMADVVEQEHHNKMNARNIAMVFAPNMTQMADPLTALIHAVQVMNFLKTLITKVLRQREETSALIPSNKPASLQRQESQSEAGESFHSFEQKCVTIYDDDKDATNVGKIGDGNDGLLDKFSSLKKGVKKLLRFNKSFKKSNDIVI</sequence>
<dbReference type="SMART" id="SM00285">
    <property type="entry name" value="PBD"/>
    <property type="match status" value="1"/>
</dbReference>
<evidence type="ECO:0000313" key="6">
    <source>
        <dbReference type="Proteomes" id="UP000036987"/>
    </source>
</evidence>
<feature type="compositionally biased region" description="Polar residues" evidence="2">
    <location>
        <begin position="325"/>
        <end position="338"/>
    </location>
</feature>
<evidence type="ECO:0000259" key="3">
    <source>
        <dbReference type="PROSITE" id="PS50108"/>
    </source>
</evidence>
<evidence type="ECO:0000259" key="4">
    <source>
        <dbReference type="PROSITE" id="PS50238"/>
    </source>
</evidence>
<dbReference type="Pfam" id="PF00620">
    <property type="entry name" value="RhoGAP"/>
    <property type="match status" value="1"/>
</dbReference>
<dbReference type="InterPro" id="IPR008936">
    <property type="entry name" value="Rho_GTPase_activation_prot"/>
</dbReference>
<dbReference type="CDD" id="cd00159">
    <property type="entry name" value="RhoGAP"/>
    <property type="match status" value="1"/>
</dbReference>
<keyword evidence="1" id="KW-0343">GTPase activation</keyword>
<gene>
    <name evidence="5" type="ORF">ZOSMA_4G01050</name>
</gene>
<dbReference type="STRING" id="29655.A0A0K9NYD8"/>
<dbReference type="SUPFAM" id="SSF48350">
    <property type="entry name" value="GTPase activation domain, GAP"/>
    <property type="match status" value="1"/>
</dbReference>
<comment type="caution">
    <text evidence="5">The sequence shown here is derived from an EMBL/GenBank/DDBJ whole genome shotgun (WGS) entry which is preliminary data.</text>
</comment>
<keyword evidence="6" id="KW-1185">Reference proteome</keyword>
<evidence type="ECO:0000313" key="5">
    <source>
        <dbReference type="EMBL" id="KMZ61816.1"/>
    </source>
</evidence>
<dbReference type="PANTHER" id="PTHR23177:SF35">
    <property type="entry name" value="RHO GTPASE-ACTIVATING PROTEIN GACA"/>
    <property type="match status" value="1"/>
</dbReference>
<proteinExistence type="predicted"/>
<protein>
    <submittedName>
        <fullName evidence="5">Rho GTPase-activating protein 3</fullName>
    </submittedName>
</protein>